<dbReference type="Gene3D" id="3.40.50.720">
    <property type="entry name" value="NAD(P)-binding Rossmann-like Domain"/>
    <property type="match status" value="1"/>
</dbReference>
<organism evidence="2 3">
    <name type="scientific">Hermanssonia centrifuga</name>
    <dbReference type="NCBI Taxonomy" id="98765"/>
    <lineage>
        <taxon>Eukaryota</taxon>
        <taxon>Fungi</taxon>
        <taxon>Dikarya</taxon>
        <taxon>Basidiomycota</taxon>
        <taxon>Agaricomycotina</taxon>
        <taxon>Agaricomycetes</taxon>
        <taxon>Polyporales</taxon>
        <taxon>Meruliaceae</taxon>
        <taxon>Hermanssonia</taxon>
    </lineage>
</organism>
<dbReference type="CDD" id="cd08249">
    <property type="entry name" value="enoyl_reductase_like"/>
    <property type="match status" value="1"/>
</dbReference>
<dbReference type="Pfam" id="PF00107">
    <property type="entry name" value="ADH_zinc_N"/>
    <property type="match status" value="1"/>
</dbReference>
<dbReference type="SMART" id="SM00829">
    <property type="entry name" value="PKS_ER"/>
    <property type="match status" value="1"/>
</dbReference>
<dbReference type="PANTHER" id="PTHR45348">
    <property type="entry name" value="HYPOTHETICAL OXIDOREDUCTASE (EUROFUNG)"/>
    <property type="match status" value="1"/>
</dbReference>
<keyword evidence="3" id="KW-1185">Reference proteome</keyword>
<evidence type="ECO:0000313" key="3">
    <source>
        <dbReference type="Proteomes" id="UP000309038"/>
    </source>
</evidence>
<dbReference type="InterPro" id="IPR013154">
    <property type="entry name" value="ADH-like_N"/>
</dbReference>
<dbReference type="InterPro" id="IPR047122">
    <property type="entry name" value="Trans-enoyl_RdTase-like"/>
</dbReference>
<name>A0A4S4K8V4_9APHY</name>
<dbReference type="EMBL" id="SGPJ01000462">
    <property type="protein sequence ID" value="THG94344.1"/>
    <property type="molecule type" value="Genomic_DNA"/>
</dbReference>
<dbReference type="SUPFAM" id="SSF51735">
    <property type="entry name" value="NAD(P)-binding Rossmann-fold domains"/>
    <property type="match status" value="1"/>
</dbReference>
<evidence type="ECO:0000313" key="2">
    <source>
        <dbReference type="EMBL" id="THG94344.1"/>
    </source>
</evidence>
<comment type="caution">
    <text evidence="2">The sequence shown here is derived from an EMBL/GenBank/DDBJ whole genome shotgun (WGS) entry which is preliminary data.</text>
</comment>
<evidence type="ECO:0000259" key="1">
    <source>
        <dbReference type="SMART" id="SM00829"/>
    </source>
</evidence>
<protein>
    <recommendedName>
        <fullName evidence="1">Enoyl reductase (ER) domain-containing protein</fullName>
    </recommendedName>
</protein>
<dbReference type="Pfam" id="PF08240">
    <property type="entry name" value="ADH_N"/>
    <property type="match status" value="1"/>
</dbReference>
<dbReference type="Proteomes" id="UP000309038">
    <property type="component" value="Unassembled WGS sequence"/>
</dbReference>
<dbReference type="InterPro" id="IPR013149">
    <property type="entry name" value="ADH-like_C"/>
</dbReference>
<dbReference type="PANTHER" id="PTHR45348:SF2">
    <property type="entry name" value="ZINC-TYPE ALCOHOL DEHYDROGENASE-LIKE PROTEIN C2E1P3.01"/>
    <property type="match status" value="1"/>
</dbReference>
<sequence>MSAQQKSLLLLEKQGSFAVQNTDIPKPGHGELLVEIHATSLNPADWKIQVYGPAFIQDFPAVLGTDAAGVVKELGEGVTSFAIGDKVVHQGYFTNRSATFQQYTIVPAEIVAKIPPNLTFDQASTIPVTLATASCGLYNTKPSGGAGLLAPWEEGGFGKYAGQPILVIGGSSSVGQHVIQVAKLSGFSPIITTASAHNETYLKSLGATHVLDRNAIPLSLLSSAIKEIIQEPIKLVYDAISDADTQNTSYAILASGGKIVLVQPVAIDESKRTEDKEIVDVICNVHMPAQRAVGVSLYKNLTALLKAGDIKPNNVEVVPNGLAGIPAALEKLRAGVSASKLVARPLETS</sequence>
<accession>A0A4S4K8V4</accession>
<reference evidence="2 3" key="1">
    <citation type="submission" date="2019-02" db="EMBL/GenBank/DDBJ databases">
        <title>Genome sequencing of the rare red list fungi Phlebia centrifuga.</title>
        <authorList>
            <person name="Buettner E."/>
            <person name="Kellner H."/>
        </authorList>
    </citation>
    <scope>NUCLEOTIDE SEQUENCE [LARGE SCALE GENOMIC DNA]</scope>
    <source>
        <strain evidence="2 3">DSM 108282</strain>
    </source>
</reference>
<dbReference type="SUPFAM" id="SSF50129">
    <property type="entry name" value="GroES-like"/>
    <property type="match status" value="1"/>
</dbReference>
<dbReference type="InterPro" id="IPR036291">
    <property type="entry name" value="NAD(P)-bd_dom_sf"/>
</dbReference>
<dbReference type="InterPro" id="IPR011032">
    <property type="entry name" value="GroES-like_sf"/>
</dbReference>
<dbReference type="Gene3D" id="3.90.180.10">
    <property type="entry name" value="Medium-chain alcohol dehydrogenases, catalytic domain"/>
    <property type="match status" value="1"/>
</dbReference>
<proteinExistence type="predicted"/>
<dbReference type="GO" id="GO:0016651">
    <property type="term" value="F:oxidoreductase activity, acting on NAD(P)H"/>
    <property type="evidence" value="ECO:0007669"/>
    <property type="project" value="InterPro"/>
</dbReference>
<feature type="domain" description="Enoyl reductase (ER)" evidence="1">
    <location>
        <begin position="15"/>
        <end position="343"/>
    </location>
</feature>
<dbReference type="InterPro" id="IPR020843">
    <property type="entry name" value="ER"/>
</dbReference>
<gene>
    <name evidence="2" type="ORF">EW026_g7108</name>
</gene>
<dbReference type="AlphaFoldDB" id="A0A4S4K8V4"/>